<dbReference type="PANTHER" id="PTHR42872">
    <property type="entry name" value="PROTEIN-GLUTAMATE METHYLESTERASE/PROTEIN-GLUTAMINE GLUTAMINASE"/>
    <property type="match status" value="1"/>
</dbReference>
<dbReference type="PROSITE" id="PS50110">
    <property type="entry name" value="RESPONSE_REGULATORY"/>
    <property type="match status" value="1"/>
</dbReference>
<evidence type="ECO:0000256" key="1">
    <source>
        <dbReference type="ARBA" id="ARBA00022490"/>
    </source>
</evidence>
<evidence type="ECO:0000259" key="8">
    <source>
        <dbReference type="PROSITE" id="PS50110"/>
    </source>
</evidence>
<dbReference type="HAMAP" id="MF_00099">
    <property type="entry name" value="CheB_chemtxs"/>
    <property type="match status" value="1"/>
</dbReference>
<dbReference type="Gene3D" id="3.40.50.2300">
    <property type="match status" value="1"/>
</dbReference>
<organism evidence="10 11">
    <name type="scientific">Gluconobacter albidus</name>
    <dbReference type="NCBI Taxonomy" id="318683"/>
    <lineage>
        <taxon>Bacteria</taxon>
        <taxon>Pseudomonadati</taxon>
        <taxon>Pseudomonadota</taxon>
        <taxon>Alphaproteobacteria</taxon>
        <taxon>Acetobacterales</taxon>
        <taxon>Acetobacteraceae</taxon>
        <taxon>Gluconobacter</taxon>
    </lineage>
</organism>
<evidence type="ECO:0000256" key="5">
    <source>
        <dbReference type="HAMAP-Rule" id="MF_00099"/>
    </source>
</evidence>
<dbReference type="GO" id="GO:0008984">
    <property type="term" value="F:protein-glutamate methylesterase activity"/>
    <property type="evidence" value="ECO:0007669"/>
    <property type="project" value="UniProtKB-UniRule"/>
</dbReference>
<dbReference type="CDD" id="cd17541">
    <property type="entry name" value="REC_CheB-like"/>
    <property type="match status" value="1"/>
</dbReference>
<dbReference type="Pfam" id="PF01339">
    <property type="entry name" value="CheB_methylest"/>
    <property type="match status" value="1"/>
</dbReference>
<dbReference type="GO" id="GO:0000156">
    <property type="term" value="F:phosphorelay response regulator activity"/>
    <property type="evidence" value="ECO:0007669"/>
    <property type="project" value="InterPro"/>
</dbReference>
<dbReference type="EC" id="3.1.1.61" evidence="5"/>
<dbReference type="SMART" id="SM00448">
    <property type="entry name" value="REC"/>
    <property type="match status" value="1"/>
</dbReference>
<dbReference type="InterPro" id="IPR035909">
    <property type="entry name" value="CheB_C"/>
</dbReference>
<evidence type="ECO:0000256" key="3">
    <source>
        <dbReference type="ARBA" id="ARBA00022801"/>
    </source>
</evidence>
<keyword evidence="2 5" id="KW-0145">Chemotaxis</keyword>
<dbReference type="SUPFAM" id="SSF52738">
    <property type="entry name" value="Methylesterase CheB, C-terminal domain"/>
    <property type="match status" value="1"/>
</dbReference>
<dbReference type="PATRIC" id="fig|318683.6.peg.2271"/>
<dbReference type="STRING" id="318683.A0U94_01945"/>
<dbReference type="GO" id="GO:0006935">
    <property type="term" value="P:chemotaxis"/>
    <property type="evidence" value="ECO:0007669"/>
    <property type="project" value="UniProtKB-UniRule"/>
</dbReference>
<dbReference type="Gene3D" id="3.40.50.180">
    <property type="entry name" value="Methylesterase CheB, C-terminal domain"/>
    <property type="match status" value="1"/>
</dbReference>
<comment type="caution">
    <text evidence="10">The sequence shown here is derived from an EMBL/GenBank/DDBJ whole genome shotgun (WGS) entry which is preliminary data.</text>
</comment>
<dbReference type="PROSITE" id="PS50122">
    <property type="entry name" value="CHEB"/>
    <property type="match status" value="1"/>
</dbReference>
<evidence type="ECO:0000256" key="7">
    <source>
        <dbReference type="PROSITE-ProRule" id="PRU00169"/>
    </source>
</evidence>
<feature type="domain" description="CheB-type methylesterase" evidence="9">
    <location>
        <begin position="153"/>
        <end position="347"/>
    </location>
</feature>
<dbReference type="Pfam" id="PF00072">
    <property type="entry name" value="Response_reg"/>
    <property type="match status" value="1"/>
</dbReference>
<dbReference type="EMBL" id="LHZR01000110">
    <property type="protein sequence ID" value="KXV47150.1"/>
    <property type="molecule type" value="Genomic_DNA"/>
</dbReference>
<feature type="active site" evidence="5 6">
    <location>
        <position position="190"/>
    </location>
</feature>
<dbReference type="GO" id="GO:0050568">
    <property type="term" value="F:protein-glutamine glutaminase activity"/>
    <property type="evidence" value="ECO:0007669"/>
    <property type="project" value="UniProtKB-UniRule"/>
</dbReference>
<dbReference type="InterPro" id="IPR001789">
    <property type="entry name" value="Sig_transdc_resp-reg_receiver"/>
</dbReference>
<keyword evidence="5 7" id="KW-0597">Phosphoprotein</keyword>
<dbReference type="Proteomes" id="UP000075636">
    <property type="component" value="Unassembled WGS sequence"/>
</dbReference>
<gene>
    <name evidence="5" type="primary">cheB</name>
    <name evidence="10" type="ORF">AD945_11185</name>
</gene>
<comment type="PTM">
    <text evidence="5">Phosphorylated by CheA. Phosphorylation of the N-terminal regulatory domain activates the methylesterase activity.</text>
</comment>
<comment type="catalytic activity">
    <reaction evidence="5">
        <text>L-glutaminyl-[protein] + H2O = L-glutamyl-[protein] + NH4(+)</text>
        <dbReference type="Rhea" id="RHEA:16441"/>
        <dbReference type="Rhea" id="RHEA-COMP:10207"/>
        <dbReference type="Rhea" id="RHEA-COMP:10208"/>
        <dbReference type="ChEBI" id="CHEBI:15377"/>
        <dbReference type="ChEBI" id="CHEBI:28938"/>
        <dbReference type="ChEBI" id="CHEBI:29973"/>
        <dbReference type="ChEBI" id="CHEBI:30011"/>
        <dbReference type="EC" id="3.5.1.44"/>
    </reaction>
</comment>
<dbReference type="AlphaFoldDB" id="A0A149TH23"/>
<reference evidence="10 11" key="1">
    <citation type="submission" date="2015-06" db="EMBL/GenBank/DDBJ databases">
        <title>Improved classification and identification of acetic acid bacteria using matrix-assisted laser desorption/ionization time-of-flight mass spectrometry; Gluconobacter nephelii and Gluconobacter uchimurae are later heterotypic synonyms of Gluconobacter japonicus and Gluconobacter oxydans, respectively.</title>
        <authorList>
            <person name="Li L."/>
            <person name="Cleenwerck I."/>
            <person name="De Vuyst L."/>
            <person name="Vandamme P."/>
        </authorList>
    </citation>
    <scope>NUCLEOTIDE SEQUENCE [LARGE SCALE GENOMIC DNA]</scope>
    <source>
        <strain evidence="10 11">LMG 1768</strain>
    </source>
</reference>
<dbReference type="OrthoDB" id="9793421at2"/>
<dbReference type="RefSeq" id="WP_062108878.1">
    <property type="nucleotide sequence ID" value="NZ_LHZR01000110.1"/>
</dbReference>
<comment type="similarity">
    <text evidence="5">Belongs to the CheB family.</text>
</comment>
<feature type="domain" description="Response regulatory" evidence="8">
    <location>
        <begin position="8"/>
        <end position="125"/>
    </location>
</feature>
<evidence type="ECO:0000256" key="2">
    <source>
        <dbReference type="ARBA" id="ARBA00022500"/>
    </source>
</evidence>
<dbReference type="PANTHER" id="PTHR42872:SF6">
    <property type="entry name" value="PROTEIN-GLUTAMATE METHYLESTERASE_PROTEIN-GLUTAMINE GLUTAMINASE"/>
    <property type="match status" value="1"/>
</dbReference>
<proteinExistence type="inferred from homology"/>
<accession>A0A149TH23</accession>
<keyword evidence="3 5" id="KW-0378">Hydrolase</keyword>
<dbReference type="SUPFAM" id="SSF52172">
    <property type="entry name" value="CheY-like"/>
    <property type="match status" value="1"/>
</dbReference>
<evidence type="ECO:0000313" key="11">
    <source>
        <dbReference type="Proteomes" id="UP000075636"/>
    </source>
</evidence>
<dbReference type="EC" id="3.5.1.44" evidence="5"/>
<comment type="catalytic activity">
    <reaction evidence="4 5">
        <text>[protein]-L-glutamate 5-O-methyl ester + H2O = L-glutamyl-[protein] + methanol + H(+)</text>
        <dbReference type="Rhea" id="RHEA:23236"/>
        <dbReference type="Rhea" id="RHEA-COMP:10208"/>
        <dbReference type="Rhea" id="RHEA-COMP:10311"/>
        <dbReference type="ChEBI" id="CHEBI:15377"/>
        <dbReference type="ChEBI" id="CHEBI:15378"/>
        <dbReference type="ChEBI" id="CHEBI:17790"/>
        <dbReference type="ChEBI" id="CHEBI:29973"/>
        <dbReference type="ChEBI" id="CHEBI:82795"/>
        <dbReference type="EC" id="3.1.1.61"/>
    </reaction>
</comment>
<comment type="domain">
    <text evidence="5">Contains a C-terminal catalytic domain, and an N-terminal region which modulates catalytic activity.</text>
</comment>
<feature type="active site" evidence="5 6">
    <location>
        <position position="164"/>
    </location>
</feature>
<feature type="modified residue" description="4-aspartylphosphate" evidence="5 7">
    <location>
        <position position="59"/>
    </location>
</feature>
<comment type="function">
    <text evidence="5">Involved in chemotaxis. Part of a chemotaxis signal transduction system that modulates chemotaxis in response to various stimuli. Catalyzes the demethylation of specific methylglutamate residues introduced into the chemoreceptors (methyl-accepting chemotaxis proteins or MCP) by CheR. Also mediates the irreversible deamidation of specific glutamine residues to glutamic acid.</text>
</comment>
<name>A0A149TH23_9PROT</name>
<dbReference type="InterPro" id="IPR000673">
    <property type="entry name" value="Sig_transdc_resp-reg_Me-estase"/>
</dbReference>
<evidence type="ECO:0000256" key="6">
    <source>
        <dbReference type="PROSITE-ProRule" id="PRU00050"/>
    </source>
</evidence>
<comment type="subcellular location">
    <subcellularLocation>
        <location evidence="5">Cytoplasm</location>
    </subcellularLocation>
</comment>
<dbReference type="InterPro" id="IPR011006">
    <property type="entry name" value="CheY-like_superfamily"/>
</dbReference>
<keyword evidence="1 5" id="KW-0963">Cytoplasm</keyword>
<protein>
    <recommendedName>
        <fullName evidence="5">Protein-glutamate methylesterase/protein-glutamine glutaminase</fullName>
        <ecNumber evidence="5">3.1.1.61</ecNumber>
        <ecNumber evidence="5">3.5.1.44</ecNumber>
    </recommendedName>
</protein>
<evidence type="ECO:0000256" key="4">
    <source>
        <dbReference type="ARBA" id="ARBA00048267"/>
    </source>
</evidence>
<feature type="active site" evidence="5 6">
    <location>
        <position position="289"/>
    </location>
</feature>
<dbReference type="CDD" id="cd16432">
    <property type="entry name" value="CheB_Rec"/>
    <property type="match status" value="1"/>
</dbReference>
<dbReference type="PIRSF" id="PIRSF000876">
    <property type="entry name" value="RR_chemtxs_CheB"/>
    <property type="match status" value="1"/>
</dbReference>
<evidence type="ECO:0000313" key="10">
    <source>
        <dbReference type="EMBL" id="KXV47150.1"/>
    </source>
</evidence>
<dbReference type="InterPro" id="IPR008248">
    <property type="entry name" value="CheB-like"/>
</dbReference>
<dbReference type="GO" id="GO:0005737">
    <property type="term" value="C:cytoplasm"/>
    <property type="evidence" value="ECO:0007669"/>
    <property type="project" value="UniProtKB-SubCell"/>
</dbReference>
<dbReference type="NCBIfam" id="NF001965">
    <property type="entry name" value="PRK00742.1"/>
    <property type="match status" value="1"/>
</dbReference>
<sequence>MSGSKPLTVVVVDDSLTTRALIAAALKRDLRVKVVGTAGTPFEARDLIVRLNPDVLTLDYEMPSMNGLQFLEKIMRLRPMPVVMVSGRLSSHQGLVEQALRMGAAEWYSKMALGSGEEPFAGLGDAIVRAAATKEQPAGSAGGSLGARVLAATKTGTVVGIGASTGGVEALTDVLEHFPKDCPATVIVQHMPKQFSESFARRLDRIVKPDVRLAEEGDVLRPGLVYVASGGERHLRIRGGARPGEYVCQLVTTPPVNGHRPSVDELFYSLAATVGKNAVGVILTGMECDGAQGLLAMRNAGACTIGQDRASSVIYGMPRAAFELGAVDTQLPLSAIGPAILNLCERRSLETYP</sequence>
<evidence type="ECO:0000259" key="9">
    <source>
        <dbReference type="PROSITE" id="PS50122"/>
    </source>
</evidence>